<evidence type="ECO:0000256" key="4">
    <source>
        <dbReference type="ARBA" id="ARBA00023157"/>
    </source>
</evidence>
<keyword evidence="4" id="KW-1015">Disulfide bond</keyword>
<evidence type="ECO:0000256" key="2">
    <source>
        <dbReference type="ARBA" id="ARBA00006425"/>
    </source>
</evidence>
<reference evidence="6" key="1">
    <citation type="journal article" date="2022" name="G3 (Bethesda)">
        <title>High quality genome of the basidiomycete yeast Dioszegia hungarica PDD-24b-2 isolated from cloud water.</title>
        <authorList>
            <person name="Jarrige D."/>
            <person name="Haridas S."/>
            <person name="Bleykasten-Grosshans C."/>
            <person name="Joly M."/>
            <person name="Nadalig T."/>
            <person name="Sancelme M."/>
            <person name="Vuilleumier S."/>
            <person name="Grigoriev I.V."/>
            <person name="Amato P."/>
            <person name="Bringel F."/>
        </authorList>
    </citation>
    <scope>NUCLEOTIDE SEQUENCE</scope>
    <source>
        <strain evidence="6">PDD-24b-2</strain>
    </source>
</reference>
<dbReference type="Proteomes" id="UP001164286">
    <property type="component" value="Unassembled WGS sequence"/>
</dbReference>
<organism evidence="6 7">
    <name type="scientific">Dioszegia hungarica</name>
    <dbReference type="NCBI Taxonomy" id="4972"/>
    <lineage>
        <taxon>Eukaryota</taxon>
        <taxon>Fungi</taxon>
        <taxon>Dikarya</taxon>
        <taxon>Basidiomycota</taxon>
        <taxon>Agaricomycotina</taxon>
        <taxon>Tremellomycetes</taxon>
        <taxon>Tremellales</taxon>
        <taxon>Bulleribasidiaceae</taxon>
        <taxon>Dioszegia</taxon>
    </lineage>
</organism>
<name>A0AA38H6Q7_9TREE</name>
<comment type="subcellular location">
    <subcellularLocation>
        <location evidence="1">Mitochondrion</location>
    </subcellularLocation>
</comment>
<gene>
    <name evidence="6" type="ORF">MKK02DRAFT_43706</name>
</gene>
<evidence type="ECO:0000256" key="1">
    <source>
        <dbReference type="ARBA" id="ARBA00004173"/>
    </source>
</evidence>
<accession>A0AA38H6Q7</accession>
<evidence type="ECO:0000256" key="3">
    <source>
        <dbReference type="ARBA" id="ARBA00023128"/>
    </source>
</evidence>
<evidence type="ECO:0000313" key="7">
    <source>
        <dbReference type="Proteomes" id="UP001164286"/>
    </source>
</evidence>
<dbReference type="PANTHER" id="PTHR47677">
    <property type="entry name" value="CYTOCHROME C OXIDASE ASSEMBLY FACTOR 6"/>
    <property type="match status" value="1"/>
</dbReference>
<evidence type="ECO:0000256" key="5">
    <source>
        <dbReference type="SAM" id="MobiDB-lite"/>
    </source>
</evidence>
<dbReference type="Gene3D" id="1.10.10.140">
    <property type="entry name" value="Cytochrome c oxidase, subunit VIb"/>
    <property type="match status" value="1"/>
</dbReference>
<comment type="similarity">
    <text evidence="2">Belongs to the cytochrome c oxidase subunit 6B family.</text>
</comment>
<feature type="compositionally biased region" description="Low complexity" evidence="5">
    <location>
        <begin position="1"/>
        <end position="12"/>
    </location>
</feature>
<dbReference type="Pfam" id="PF02297">
    <property type="entry name" value="COX6B"/>
    <property type="match status" value="1"/>
</dbReference>
<dbReference type="GeneID" id="77731771"/>
<proteinExistence type="inferred from homology"/>
<dbReference type="EMBL" id="JAKWFO010000005">
    <property type="protein sequence ID" value="KAI9635030.1"/>
    <property type="molecule type" value="Genomic_DNA"/>
</dbReference>
<keyword evidence="3" id="KW-0496">Mitochondrion</keyword>
<dbReference type="GO" id="GO:0005739">
    <property type="term" value="C:mitochondrion"/>
    <property type="evidence" value="ECO:0007669"/>
    <property type="project" value="UniProtKB-SubCell"/>
</dbReference>
<feature type="region of interest" description="Disordered" evidence="5">
    <location>
        <begin position="1"/>
        <end position="29"/>
    </location>
</feature>
<protein>
    <submittedName>
        <fullName evidence="6">Cytochrome oxidase c subunit VIb-domain-containing protein</fullName>
    </submittedName>
</protein>
<dbReference type="SUPFAM" id="SSF47694">
    <property type="entry name" value="Cytochrome c oxidase subunit h"/>
    <property type="match status" value="1"/>
</dbReference>
<evidence type="ECO:0000313" key="6">
    <source>
        <dbReference type="EMBL" id="KAI9635030.1"/>
    </source>
</evidence>
<dbReference type="InterPro" id="IPR048281">
    <property type="entry name" value="COA6_fun"/>
</dbReference>
<dbReference type="InterPro" id="IPR048280">
    <property type="entry name" value="COX6B-like"/>
</dbReference>
<dbReference type="InterPro" id="IPR036549">
    <property type="entry name" value="CX6/COA6-like_sf"/>
</dbReference>
<keyword evidence="7" id="KW-1185">Reference proteome</keyword>
<dbReference type="RefSeq" id="XP_052944807.1">
    <property type="nucleotide sequence ID" value="XM_053092566.1"/>
</dbReference>
<sequence length="110" mass="12025">MFGFGSSSASSSTPPPASEPTVAPTREQRKHCWESRDAYFACLDKGNVMVAGGTEPGEAGCKAERKGYEVHCGKSWIDYFNKRRTLELRQKATVEAAARQRDSNPANKGL</sequence>
<comment type="caution">
    <text evidence="6">The sequence shown here is derived from an EMBL/GenBank/DDBJ whole genome shotgun (WGS) entry which is preliminary data.</text>
</comment>
<dbReference type="AlphaFoldDB" id="A0AA38H6Q7"/>
<dbReference type="PANTHER" id="PTHR47677:SF1">
    <property type="entry name" value="CYTOCHROME C OXIDASE ASSEMBLY FACTOR 6"/>
    <property type="match status" value="1"/>
</dbReference>